<dbReference type="RefSeq" id="WP_044151142.1">
    <property type="nucleotide sequence ID" value="NZ_QVFV01000004.1"/>
</dbReference>
<comment type="caution">
    <text evidence="2">The sequence shown here is derived from an EMBL/GenBank/DDBJ whole genome shotgun (WGS) entry which is preliminary data.</text>
</comment>
<organism evidence="2 3">
    <name type="scientific">Leptolyngbya iicbica LK</name>
    <dbReference type="NCBI Taxonomy" id="2294035"/>
    <lineage>
        <taxon>Bacteria</taxon>
        <taxon>Bacillati</taxon>
        <taxon>Cyanobacteriota</taxon>
        <taxon>Cyanophyceae</taxon>
        <taxon>Leptolyngbyales</taxon>
        <taxon>Leptolyngbyaceae</taxon>
        <taxon>Leptolyngbya group</taxon>
        <taxon>Leptolyngbya</taxon>
        <taxon>Leptolyngbya iicbica</taxon>
    </lineage>
</organism>
<dbReference type="Proteomes" id="UP000292459">
    <property type="component" value="Unassembled WGS sequence"/>
</dbReference>
<dbReference type="GO" id="GO:0006508">
    <property type="term" value="P:proteolysis"/>
    <property type="evidence" value="ECO:0007669"/>
    <property type="project" value="UniProtKB-KW"/>
</dbReference>
<dbReference type="EMBL" id="QVFV01000004">
    <property type="protein sequence ID" value="RZM77148.1"/>
    <property type="molecule type" value="Genomic_DNA"/>
</dbReference>
<dbReference type="PANTHER" id="PTHR38037">
    <property type="entry name" value="ZN_PROTEASE DOMAIN-CONTAINING PROTEIN"/>
    <property type="match status" value="1"/>
</dbReference>
<name>A0A4Q7E4K7_9CYAN</name>
<dbReference type="InterPro" id="IPR008503">
    <property type="entry name" value="Asp_endopeptidase"/>
</dbReference>
<dbReference type="GO" id="GO:0008233">
    <property type="term" value="F:peptidase activity"/>
    <property type="evidence" value="ECO:0007669"/>
    <property type="project" value="UniProtKB-KW"/>
</dbReference>
<gene>
    <name evidence="2" type="ORF">DYY88_15975</name>
</gene>
<feature type="domain" description="Retropepsin-like aspartic endopeptidase" evidence="1">
    <location>
        <begin position="18"/>
        <end position="150"/>
    </location>
</feature>
<protein>
    <submittedName>
        <fullName evidence="2">ATP-dependent zinc protease</fullName>
    </submittedName>
</protein>
<accession>A0A4Q7E4K7</accession>
<evidence type="ECO:0000259" key="1">
    <source>
        <dbReference type="Pfam" id="PF05618"/>
    </source>
</evidence>
<dbReference type="OrthoDB" id="9782977at2"/>
<keyword evidence="2" id="KW-0645">Protease</keyword>
<keyword evidence="3" id="KW-1185">Reference proteome</keyword>
<keyword evidence="2" id="KW-0378">Hydrolase</keyword>
<sequence length="170" mass="19100">MNRTATVRESPAHDLATIGWREWATLPQLGINRIKVKVDTGARTSALHAFDLEYVEAPAGTMVRFKIHPLQRETSLTVAAIAPLLEMRHIRNSGGQAQERPVIKTQISLGEQPWDIELTLTNRDVMGFRMLLGREAVRRRFLVDPGGSYLMSQFSRKATPADEIDEPDLP</sequence>
<reference evidence="2 3" key="1">
    <citation type="submission" date="2018-11" db="EMBL/GenBank/DDBJ databases">
        <title>Whole genome sequencing of an environmental sample.</title>
        <authorList>
            <person name="Sarangi A.N."/>
            <person name="Singh D."/>
            <person name="Tripathy S."/>
        </authorList>
    </citation>
    <scope>NUCLEOTIDE SEQUENCE [LARGE SCALE GENOMIC DNA]</scope>
    <source>
        <strain evidence="2 3">Lakshadweep</strain>
    </source>
</reference>
<dbReference type="PANTHER" id="PTHR38037:SF1">
    <property type="entry name" value="ATP-DEPENDENT ZINC PROTEASE DOMAIN-CONTAINING PROTEIN-RELATED"/>
    <property type="match status" value="1"/>
</dbReference>
<evidence type="ECO:0000313" key="2">
    <source>
        <dbReference type="EMBL" id="RZM77148.1"/>
    </source>
</evidence>
<dbReference type="SUPFAM" id="SSF50630">
    <property type="entry name" value="Acid proteases"/>
    <property type="match status" value="1"/>
</dbReference>
<dbReference type="InterPro" id="IPR021109">
    <property type="entry name" value="Peptidase_aspartic_dom_sf"/>
</dbReference>
<evidence type="ECO:0000313" key="3">
    <source>
        <dbReference type="Proteomes" id="UP000292459"/>
    </source>
</evidence>
<dbReference type="AlphaFoldDB" id="A0A4Q7E4K7"/>
<dbReference type="Gene3D" id="2.40.70.10">
    <property type="entry name" value="Acid Proteases"/>
    <property type="match status" value="1"/>
</dbReference>
<dbReference type="Pfam" id="PF05618">
    <property type="entry name" value="Zn_protease"/>
    <property type="match status" value="1"/>
</dbReference>
<proteinExistence type="predicted"/>